<reference evidence="2" key="1">
    <citation type="submission" date="2018-11" db="EMBL/GenBank/DDBJ databases">
        <authorList>
            <consortium name="Pathogen Informatics"/>
        </authorList>
    </citation>
    <scope>NUCLEOTIDE SEQUENCE</scope>
</reference>
<name>A0A448X0B3_9PLAT</name>
<feature type="region of interest" description="Disordered" evidence="1">
    <location>
        <begin position="1"/>
        <end position="32"/>
    </location>
</feature>
<dbReference type="AlphaFoldDB" id="A0A448X0B3"/>
<protein>
    <submittedName>
        <fullName evidence="2">Uncharacterized protein</fullName>
    </submittedName>
</protein>
<gene>
    <name evidence="2" type="ORF">PXEA_LOCUS18150</name>
</gene>
<sequence length="73" mass="8205">MLRLTRFTDDADYDSGETSGNLPNARCKAGNNHGNYASRFQTRFLRLGLSDNTAKLLKTGQTLICSEKRLRPK</sequence>
<organism evidence="2 3">
    <name type="scientific">Protopolystoma xenopodis</name>
    <dbReference type="NCBI Taxonomy" id="117903"/>
    <lineage>
        <taxon>Eukaryota</taxon>
        <taxon>Metazoa</taxon>
        <taxon>Spiralia</taxon>
        <taxon>Lophotrochozoa</taxon>
        <taxon>Platyhelminthes</taxon>
        <taxon>Monogenea</taxon>
        <taxon>Polyopisthocotylea</taxon>
        <taxon>Polystomatidea</taxon>
        <taxon>Polystomatidae</taxon>
        <taxon>Protopolystoma</taxon>
    </lineage>
</organism>
<proteinExistence type="predicted"/>
<dbReference type="Proteomes" id="UP000784294">
    <property type="component" value="Unassembled WGS sequence"/>
</dbReference>
<keyword evidence="3" id="KW-1185">Reference proteome</keyword>
<comment type="caution">
    <text evidence="2">The sequence shown here is derived from an EMBL/GenBank/DDBJ whole genome shotgun (WGS) entry which is preliminary data.</text>
</comment>
<accession>A0A448X0B3</accession>
<evidence type="ECO:0000313" key="2">
    <source>
        <dbReference type="EMBL" id="VEL24710.1"/>
    </source>
</evidence>
<dbReference type="EMBL" id="CAAALY010069182">
    <property type="protein sequence ID" value="VEL24710.1"/>
    <property type="molecule type" value="Genomic_DNA"/>
</dbReference>
<evidence type="ECO:0000313" key="3">
    <source>
        <dbReference type="Proteomes" id="UP000784294"/>
    </source>
</evidence>
<evidence type="ECO:0000256" key="1">
    <source>
        <dbReference type="SAM" id="MobiDB-lite"/>
    </source>
</evidence>